<dbReference type="GO" id="GO:0005886">
    <property type="term" value="C:plasma membrane"/>
    <property type="evidence" value="ECO:0007669"/>
    <property type="project" value="UniProtKB-SubCell"/>
</dbReference>
<sequence length="169" mass="18685">MSEQQAPAQPVPPSVWRDPWHFLAFGLGSGTLPKAPGTWGSLIALPFLPLWQLLGGWSYPLLLVLLTVFGCWLCGKVARELGVHDHEGIVWDEMVGIWITFWLAPPGLIWLLVGFVAFRVLDICKPWPIRWLDVNVRGGVGIMVDDVLAGILAWLVVQGLHIGWGHLVG</sequence>
<dbReference type="PANTHER" id="PTHR36305:SF1">
    <property type="entry name" value="PHOSPHATIDYLGLYCEROPHOSPHATASE A"/>
    <property type="match status" value="1"/>
</dbReference>
<feature type="domain" description="YutG/PgpA" evidence="3">
    <location>
        <begin position="23"/>
        <end position="161"/>
    </location>
</feature>
<keyword evidence="1" id="KW-1003">Cell membrane</keyword>
<dbReference type="GO" id="GO:0008962">
    <property type="term" value="F:phosphatidylglycerophosphatase activity"/>
    <property type="evidence" value="ECO:0007669"/>
    <property type="project" value="UniProtKB-EC"/>
</dbReference>
<keyword evidence="1 2" id="KW-0812">Transmembrane</keyword>
<gene>
    <name evidence="4" type="ORF">SAMN05216279_12613</name>
</gene>
<keyword evidence="1" id="KW-0460">Magnesium</keyword>
<keyword evidence="1" id="KW-0378">Hydrolase</keyword>
<organism evidence="4 5">
    <name type="scientific">Pseudomonas oryzihabitans</name>
    <dbReference type="NCBI Taxonomy" id="47885"/>
    <lineage>
        <taxon>Bacteria</taxon>
        <taxon>Pseudomonadati</taxon>
        <taxon>Pseudomonadota</taxon>
        <taxon>Gammaproteobacteria</taxon>
        <taxon>Pseudomonadales</taxon>
        <taxon>Pseudomonadaceae</taxon>
        <taxon>Pseudomonas</taxon>
    </lineage>
</organism>
<name>A0A1G5PG45_9PSED</name>
<comment type="caution">
    <text evidence="4">The sequence shown here is derived from an EMBL/GenBank/DDBJ whole genome shotgun (WGS) entry which is preliminary data.</text>
</comment>
<dbReference type="InterPro" id="IPR036681">
    <property type="entry name" value="PgpA-like_sf"/>
</dbReference>
<dbReference type="SUPFAM" id="SSF101307">
    <property type="entry name" value="YutG-like"/>
    <property type="match status" value="1"/>
</dbReference>
<evidence type="ECO:0000313" key="5">
    <source>
        <dbReference type="Proteomes" id="UP000183046"/>
    </source>
</evidence>
<comment type="subcellular location">
    <subcellularLocation>
        <location evidence="1">Cell inner membrane</location>
        <topology evidence="1">Multi-pass membrane protein</topology>
    </subcellularLocation>
</comment>
<comment type="pathway">
    <text evidence="1">Phospholipid metabolism; phosphatidylglycerol biosynthesis; phosphatidylglycerol from CDP-diacylglycerol: step 2/2.</text>
</comment>
<dbReference type="InterPro" id="IPR026037">
    <property type="entry name" value="PgpA"/>
</dbReference>
<dbReference type="EMBL" id="FMWB01000026">
    <property type="protein sequence ID" value="SCZ48494.1"/>
    <property type="molecule type" value="Genomic_DNA"/>
</dbReference>
<keyword evidence="1 2" id="KW-0472">Membrane</keyword>
<protein>
    <recommendedName>
        <fullName evidence="1">Phosphatidylglycerophosphatase A</fullName>
        <ecNumber evidence="1">3.1.3.27</ecNumber>
    </recommendedName>
    <alternativeName>
        <fullName evidence="1">Phosphatidylglycerolphosphate phosphatase A</fullName>
    </alternativeName>
</protein>
<accession>A0A1G5PG45</accession>
<evidence type="ECO:0000256" key="2">
    <source>
        <dbReference type="SAM" id="Phobius"/>
    </source>
</evidence>
<dbReference type="AlphaFoldDB" id="A0A1G5PG45"/>
<evidence type="ECO:0000256" key="1">
    <source>
        <dbReference type="PIRNR" id="PIRNR006162"/>
    </source>
</evidence>
<proteinExistence type="predicted"/>
<comment type="function">
    <text evidence="1">Lipid phosphatase which dephosphorylates phosphatidylglycerophosphate (PGP) to phosphatidylglycerol (PG).</text>
</comment>
<keyword evidence="1" id="KW-0595">Phospholipid degradation</keyword>
<dbReference type="UniPathway" id="UPA00084">
    <property type="reaction ID" value="UER00504"/>
</dbReference>
<dbReference type="Proteomes" id="UP000183046">
    <property type="component" value="Unassembled WGS sequence"/>
</dbReference>
<dbReference type="PIRSF" id="PIRSF006162">
    <property type="entry name" value="PgpA"/>
    <property type="match status" value="1"/>
</dbReference>
<keyword evidence="1" id="KW-1208">Phospholipid metabolism</keyword>
<keyword evidence="2" id="KW-1133">Transmembrane helix</keyword>
<comment type="cofactor">
    <cofactor evidence="1">
        <name>Mg(2+)</name>
        <dbReference type="ChEBI" id="CHEBI:18420"/>
    </cofactor>
</comment>
<keyword evidence="1" id="KW-0997">Cell inner membrane</keyword>
<dbReference type="eggNOG" id="COG1267">
    <property type="taxonomic scope" value="Bacteria"/>
</dbReference>
<dbReference type="GO" id="GO:0006655">
    <property type="term" value="P:phosphatidylglycerol biosynthetic process"/>
    <property type="evidence" value="ECO:0007669"/>
    <property type="project" value="UniProtKB-UniPathway"/>
</dbReference>
<keyword evidence="1" id="KW-0479">Metal-binding</keyword>
<feature type="transmembrane region" description="Helical" evidence="2">
    <location>
        <begin position="138"/>
        <end position="157"/>
    </location>
</feature>
<keyword evidence="1" id="KW-0442">Lipid degradation</keyword>
<evidence type="ECO:0000259" key="3">
    <source>
        <dbReference type="Pfam" id="PF04608"/>
    </source>
</evidence>
<dbReference type="Pfam" id="PF04608">
    <property type="entry name" value="PgpA"/>
    <property type="match status" value="1"/>
</dbReference>
<evidence type="ECO:0000313" key="4">
    <source>
        <dbReference type="EMBL" id="SCZ48494.1"/>
    </source>
</evidence>
<keyword evidence="1" id="KW-0443">Lipid metabolism</keyword>
<dbReference type="STRING" id="237610.BJP27_11800"/>
<dbReference type="PANTHER" id="PTHR36305">
    <property type="entry name" value="PHOSPHATIDYLGLYCEROPHOSPHATASE A"/>
    <property type="match status" value="1"/>
</dbReference>
<dbReference type="GO" id="GO:0046872">
    <property type="term" value="F:metal ion binding"/>
    <property type="evidence" value="ECO:0007669"/>
    <property type="project" value="UniProtKB-KW"/>
</dbReference>
<feature type="transmembrane region" description="Helical" evidence="2">
    <location>
        <begin position="57"/>
        <end position="75"/>
    </location>
</feature>
<feature type="transmembrane region" description="Helical" evidence="2">
    <location>
        <begin position="95"/>
        <end position="118"/>
    </location>
</feature>
<dbReference type="RefSeq" id="WP_044341058.1">
    <property type="nucleotide sequence ID" value="NZ_DAMCGY010000005.1"/>
</dbReference>
<dbReference type="OrthoDB" id="9804091at2"/>
<dbReference type="GO" id="GO:0009395">
    <property type="term" value="P:phospholipid catabolic process"/>
    <property type="evidence" value="ECO:0007669"/>
    <property type="project" value="UniProtKB-KW"/>
</dbReference>
<comment type="catalytic activity">
    <reaction evidence="1">
        <text>a 1,2-diacyl-sn-glycero-3-phospho-(1'-sn-glycero-3'-phosphate) + H2O = a 1,2-diacyl-sn-glycero-3-phospho-(1'-sn-glycerol) + phosphate</text>
        <dbReference type="Rhea" id="RHEA:33751"/>
        <dbReference type="ChEBI" id="CHEBI:15377"/>
        <dbReference type="ChEBI" id="CHEBI:43474"/>
        <dbReference type="ChEBI" id="CHEBI:60110"/>
        <dbReference type="ChEBI" id="CHEBI:64716"/>
        <dbReference type="EC" id="3.1.3.27"/>
    </reaction>
</comment>
<dbReference type="InterPro" id="IPR007686">
    <property type="entry name" value="YutG/PgpA"/>
</dbReference>
<reference evidence="5" key="1">
    <citation type="submission" date="2016-10" db="EMBL/GenBank/DDBJ databases">
        <authorList>
            <person name="de Groot N.N."/>
        </authorList>
    </citation>
    <scope>NUCLEOTIDE SEQUENCE [LARGE SCALE GENOMIC DNA]</scope>
    <source>
        <strain evidence="5">DSM 15758</strain>
    </source>
</reference>
<dbReference type="CDD" id="cd06971">
    <property type="entry name" value="PgpA"/>
    <property type="match status" value="1"/>
</dbReference>
<dbReference type="EC" id="3.1.3.27" evidence="1"/>